<accession>A0A7W0DHQ3</accession>
<evidence type="ECO:0000313" key="2">
    <source>
        <dbReference type="EMBL" id="MBA2944893.1"/>
    </source>
</evidence>
<dbReference type="Proteomes" id="UP000545761">
    <property type="component" value="Unassembled WGS sequence"/>
</dbReference>
<feature type="region of interest" description="Disordered" evidence="1">
    <location>
        <begin position="1"/>
        <end position="40"/>
    </location>
</feature>
<protein>
    <submittedName>
        <fullName evidence="2">Uncharacterized protein</fullName>
    </submittedName>
</protein>
<evidence type="ECO:0000256" key="1">
    <source>
        <dbReference type="SAM" id="MobiDB-lite"/>
    </source>
</evidence>
<name>A0A7W0DHQ3_9ACTN</name>
<organism evidence="2 3">
    <name type="scientific">Streptomyces himalayensis subsp. himalayensis</name>
    <dbReference type="NCBI Taxonomy" id="2756131"/>
    <lineage>
        <taxon>Bacteria</taxon>
        <taxon>Bacillati</taxon>
        <taxon>Actinomycetota</taxon>
        <taxon>Actinomycetes</taxon>
        <taxon>Kitasatosporales</taxon>
        <taxon>Streptomycetaceae</taxon>
        <taxon>Streptomyces</taxon>
        <taxon>Streptomyces himalayensis</taxon>
    </lineage>
</organism>
<feature type="compositionally biased region" description="Low complexity" evidence="1">
    <location>
        <begin position="10"/>
        <end position="23"/>
    </location>
</feature>
<dbReference type="EMBL" id="JACEHE010000001">
    <property type="protein sequence ID" value="MBA2944893.1"/>
    <property type="molecule type" value="Genomic_DNA"/>
</dbReference>
<comment type="caution">
    <text evidence="2">The sequence shown here is derived from an EMBL/GenBank/DDBJ whole genome shotgun (WGS) entry which is preliminary data.</text>
</comment>
<proteinExistence type="predicted"/>
<gene>
    <name evidence="2" type="ORF">H1D24_03385</name>
</gene>
<dbReference type="RefSeq" id="WP_181655794.1">
    <property type="nucleotide sequence ID" value="NZ_JACEHE010000001.1"/>
</dbReference>
<dbReference type="AlphaFoldDB" id="A0A7W0DHQ3"/>
<sequence length="275" mass="29007">MSAPTAPATGRAGFGSAAPGFPGQRPGHLPRNPEPAPVEPQRRLRAAFGLLGPRRERHLVDAEALSRLTLPVGDDGLILGIDGGNQTAVLGLCRPTRLDVVLVGGTWMAQVIALRAAATGARVAVETARPQLWSPMAQAAGGGQQCVTVHPVGRMAPQGPSSSSPVLIIRDLGARPPRGRITAAPWQSVLTLVPYLGPTAPRLLSNADIVGVQRISPQEAAVLGKMMRLGRDDVANLPSLSDNVALWCTRKDRQYVMTQPTDAESHLLGPARRMD</sequence>
<evidence type="ECO:0000313" key="3">
    <source>
        <dbReference type="Proteomes" id="UP000545761"/>
    </source>
</evidence>
<reference evidence="2 3" key="1">
    <citation type="submission" date="2020-07" db="EMBL/GenBank/DDBJ databases">
        <title>Streptomyces isolated from Indian soil.</title>
        <authorList>
            <person name="Mandal S."/>
            <person name="Maiti P.K."/>
        </authorList>
    </citation>
    <scope>NUCLEOTIDE SEQUENCE [LARGE SCALE GENOMIC DNA]</scope>
    <source>
        <strain evidence="2 3">PSKA28</strain>
    </source>
</reference>